<dbReference type="PANTHER" id="PTHR33365:SF4">
    <property type="entry name" value="CYCLOCHLOROTINE BIOSYNTHESIS PROTEIN O"/>
    <property type="match status" value="1"/>
</dbReference>
<dbReference type="GO" id="GO:0043386">
    <property type="term" value="P:mycotoxin biosynthetic process"/>
    <property type="evidence" value="ECO:0007669"/>
    <property type="project" value="InterPro"/>
</dbReference>
<evidence type="ECO:0008006" key="5">
    <source>
        <dbReference type="Google" id="ProtNLM"/>
    </source>
</evidence>
<accession>A0A1V6SFP7</accession>
<sequence>MTNNPSKMDTMKDLLSLHYLDNMWKGFRAQKPAYIPVHAKDQEICQPEDPHTGSYNSERRPGWSAKFFQLFPWITTLVFALSTLSLSIKHEQVTTTFSFSTGWATDFVGARSQIEVQEEVFNGSPAIDANKHIFIPNPDPIAYVGPPSKEIDDNWEELTWGRYILITKEEAESAWGHDIEEYWDHERGGYVAGLDMFHTLHCLGNLRKALHPEYYGSAEKDANYHLHQDHCIEQLRQYVMCSGDMTPIPTKYYPALGRNYVESDRPHTCRNFAKLQHWMVDRYEGPSAVKSAKGE</sequence>
<evidence type="ECO:0000256" key="1">
    <source>
        <dbReference type="ARBA" id="ARBA00004685"/>
    </source>
</evidence>
<reference evidence="4" key="1">
    <citation type="journal article" date="2017" name="Nat. Microbiol.">
        <title>Global analysis of biosynthetic gene clusters reveals vast potential of secondary metabolite production in Penicillium species.</title>
        <authorList>
            <person name="Nielsen J.C."/>
            <person name="Grijseels S."/>
            <person name="Prigent S."/>
            <person name="Ji B."/>
            <person name="Dainat J."/>
            <person name="Nielsen K.F."/>
            <person name="Frisvad J.C."/>
            <person name="Workman M."/>
            <person name="Nielsen J."/>
        </authorList>
    </citation>
    <scope>NUCLEOTIDE SEQUENCE [LARGE SCALE GENOMIC DNA]</scope>
    <source>
        <strain evidence="4">IBT 29486</strain>
    </source>
</reference>
<proteinExistence type="inferred from homology"/>
<comment type="pathway">
    <text evidence="1">Mycotoxin biosynthesis.</text>
</comment>
<dbReference type="Pfam" id="PF11807">
    <property type="entry name" value="UstYa"/>
    <property type="match status" value="1"/>
</dbReference>
<gene>
    <name evidence="3" type="ORF">PENVUL_c001G05487</name>
</gene>
<organism evidence="3 4">
    <name type="scientific">Penicillium vulpinum</name>
    <dbReference type="NCBI Taxonomy" id="29845"/>
    <lineage>
        <taxon>Eukaryota</taxon>
        <taxon>Fungi</taxon>
        <taxon>Dikarya</taxon>
        <taxon>Ascomycota</taxon>
        <taxon>Pezizomycotina</taxon>
        <taxon>Eurotiomycetes</taxon>
        <taxon>Eurotiomycetidae</taxon>
        <taxon>Eurotiales</taxon>
        <taxon>Aspergillaceae</taxon>
        <taxon>Penicillium</taxon>
    </lineage>
</organism>
<dbReference type="Proteomes" id="UP000191518">
    <property type="component" value="Unassembled WGS sequence"/>
</dbReference>
<comment type="similarity">
    <text evidence="2">Belongs to the ustYa family.</text>
</comment>
<dbReference type="AlphaFoldDB" id="A0A1V6SFP7"/>
<dbReference type="EMBL" id="MDYP01000001">
    <property type="protein sequence ID" value="OQE12403.1"/>
    <property type="molecule type" value="Genomic_DNA"/>
</dbReference>
<name>A0A1V6SFP7_9EURO</name>
<comment type="caution">
    <text evidence="3">The sequence shown here is derived from an EMBL/GenBank/DDBJ whole genome shotgun (WGS) entry which is preliminary data.</text>
</comment>
<evidence type="ECO:0000313" key="4">
    <source>
        <dbReference type="Proteomes" id="UP000191518"/>
    </source>
</evidence>
<evidence type="ECO:0000256" key="2">
    <source>
        <dbReference type="ARBA" id="ARBA00035112"/>
    </source>
</evidence>
<dbReference type="PANTHER" id="PTHR33365">
    <property type="entry name" value="YALI0B05434P"/>
    <property type="match status" value="1"/>
</dbReference>
<dbReference type="InterPro" id="IPR021765">
    <property type="entry name" value="UstYa-like"/>
</dbReference>
<evidence type="ECO:0000313" key="3">
    <source>
        <dbReference type="EMBL" id="OQE12403.1"/>
    </source>
</evidence>
<dbReference type="STRING" id="29845.A0A1V6SFP7"/>
<protein>
    <recommendedName>
        <fullName evidence="5">DUF3328 domain-containing protein</fullName>
    </recommendedName>
</protein>
<keyword evidence="4" id="KW-1185">Reference proteome</keyword>